<dbReference type="EC" id="3.1.-.-" evidence="5"/>
<dbReference type="NCBIfam" id="TIGR00250">
    <property type="entry name" value="RNAse_H_YqgF"/>
    <property type="match status" value="1"/>
</dbReference>
<comment type="function">
    <text evidence="5">Could be a nuclease involved in processing of the 5'-end of pre-16S rRNA.</text>
</comment>
<comment type="similarity">
    <text evidence="5">Belongs to the YqgF HJR family.</text>
</comment>
<proteinExistence type="inferred from homology"/>
<evidence type="ECO:0000259" key="6">
    <source>
        <dbReference type="SMART" id="SM00732"/>
    </source>
</evidence>
<gene>
    <name evidence="7" type="ORF">DFR58_105171</name>
</gene>
<dbReference type="SUPFAM" id="SSF53098">
    <property type="entry name" value="Ribonuclease H-like"/>
    <property type="match status" value="1"/>
</dbReference>
<dbReference type="Gene3D" id="3.30.420.140">
    <property type="entry name" value="YqgF/RNase H-like domain"/>
    <property type="match status" value="1"/>
</dbReference>
<dbReference type="GO" id="GO:0004518">
    <property type="term" value="F:nuclease activity"/>
    <property type="evidence" value="ECO:0007669"/>
    <property type="project" value="UniProtKB-KW"/>
</dbReference>
<dbReference type="CDD" id="cd16964">
    <property type="entry name" value="YqgF"/>
    <property type="match status" value="1"/>
</dbReference>
<evidence type="ECO:0000256" key="2">
    <source>
        <dbReference type="ARBA" id="ARBA00022517"/>
    </source>
</evidence>
<sequence>MGRAVLCTESANSMRIMGIDYGDSRIGVSVSDPMGWIAQAVETINLNGSTSKALQRIYELAQGYSAGRIVVGFPKNMNGTIGPRGEKTLEFIELLDRKINNEENGIEIIKWDERLTTVAANRTMHELGVKTSRKKKLVDQIAAVYILQGYLDSLKNL</sequence>
<dbReference type="Proteomes" id="UP000253034">
    <property type="component" value="Unassembled WGS sequence"/>
</dbReference>
<dbReference type="AlphaFoldDB" id="A0A369BD75"/>
<dbReference type="PANTHER" id="PTHR33317:SF4">
    <property type="entry name" value="POLYNUCLEOTIDYL TRANSFERASE, RIBONUCLEASE H-LIKE SUPERFAMILY PROTEIN"/>
    <property type="match status" value="1"/>
</dbReference>
<evidence type="ECO:0000313" key="7">
    <source>
        <dbReference type="EMBL" id="RCX18407.1"/>
    </source>
</evidence>
<evidence type="ECO:0000313" key="8">
    <source>
        <dbReference type="Proteomes" id="UP000253034"/>
    </source>
</evidence>
<dbReference type="Pfam" id="PF03652">
    <property type="entry name" value="RuvX"/>
    <property type="match status" value="1"/>
</dbReference>
<keyword evidence="3 5" id="KW-0540">Nuclease</keyword>
<name>A0A369BD75_9FIRM</name>
<dbReference type="InterPro" id="IPR037027">
    <property type="entry name" value="YqgF/RNaseH-like_dom_sf"/>
</dbReference>
<protein>
    <recommendedName>
        <fullName evidence="5">Putative pre-16S rRNA nuclease</fullName>
        <ecNumber evidence="5">3.1.-.-</ecNumber>
    </recommendedName>
</protein>
<dbReference type="SMART" id="SM00732">
    <property type="entry name" value="YqgFc"/>
    <property type="match status" value="1"/>
</dbReference>
<evidence type="ECO:0000256" key="5">
    <source>
        <dbReference type="HAMAP-Rule" id="MF_00651"/>
    </source>
</evidence>
<accession>A0A369BD75</accession>
<dbReference type="GO" id="GO:0016788">
    <property type="term" value="F:hydrolase activity, acting on ester bonds"/>
    <property type="evidence" value="ECO:0007669"/>
    <property type="project" value="UniProtKB-UniRule"/>
</dbReference>
<evidence type="ECO:0000256" key="3">
    <source>
        <dbReference type="ARBA" id="ARBA00022722"/>
    </source>
</evidence>
<feature type="domain" description="YqgF/RNase H-like" evidence="6">
    <location>
        <begin position="14"/>
        <end position="120"/>
    </location>
</feature>
<organism evidence="7 8">
    <name type="scientific">Anaerobacterium chartisolvens</name>
    <dbReference type="NCBI Taxonomy" id="1297424"/>
    <lineage>
        <taxon>Bacteria</taxon>
        <taxon>Bacillati</taxon>
        <taxon>Bacillota</taxon>
        <taxon>Clostridia</taxon>
        <taxon>Eubacteriales</taxon>
        <taxon>Oscillospiraceae</taxon>
        <taxon>Anaerobacterium</taxon>
    </lineage>
</organism>
<dbReference type="PANTHER" id="PTHR33317">
    <property type="entry name" value="POLYNUCLEOTIDYL TRANSFERASE, RIBONUCLEASE H-LIKE SUPERFAMILY PROTEIN"/>
    <property type="match status" value="1"/>
</dbReference>
<keyword evidence="1 5" id="KW-0963">Cytoplasm</keyword>
<evidence type="ECO:0000256" key="4">
    <source>
        <dbReference type="ARBA" id="ARBA00022801"/>
    </source>
</evidence>
<reference evidence="7 8" key="1">
    <citation type="submission" date="2018-07" db="EMBL/GenBank/DDBJ databases">
        <title>Genomic Encyclopedia of Type Strains, Phase IV (KMG-IV): sequencing the most valuable type-strain genomes for metagenomic binning, comparative biology and taxonomic classification.</title>
        <authorList>
            <person name="Goeker M."/>
        </authorList>
    </citation>
    <scope>NUCLEOTIDE SEQUENCE [LARGE SCALE GENOMIC DNA]</scope>
    <source>
        <strain evidence="7 8">DSM 27016</strain>
    </source>
</reference>
<dbReference type="EMBL" id="QPJT01000005">
    <property type="protein sequence ID" value="RCX18407.1"/>
    <property type="molecule type" value="Genomic_DNA"/>
</dbReference>
<keyword evidence="2 5" id="KW-0690">Ribosome biogenesis</keyword>
<comment type="subcellular location">
    <subcellularLocation>
        <location evidence="5">Cytoplasm</location>
    </subcellularLocation>
</comment>
<comment type="caution">
    <text evidence="7">The sequence shown here is derived from an EMBL/GenBank/DDBJ whole genome shotgun (WGS) entry which is preliminary data.</text>
</comment>
<dbReference type="InterPro" id="IPR006641">
    <property type="entry name" value="YqgF/RNaseH-like_dom"/>
</dbReference>
<evidence type="ECO:0000256" key="1">
    <source>
        <dbReference type="ARBA" id="ARBA00022490"/>
    </source>
</evidence>
<dbReference type="GO" id="GO:0005829">
    <property type="term" value="C:cytosol"/>
    <property type="evidence" value="ECO:0007669"/>
    <property type="project" value="TreeGrafter"/>
</dbReference>
<keyword evidence="8" id="KW-1185">Reference proteome</keyword>
<keyword evidence="4 5" id="KW-0378">Hydrolase</keyword>
<dbReference type="InterPro" id="IPR012337">
    <property type="entry name" value="RNaseH-like_sf"/>
</dbReference>
<dbReference type="GO" id="GO:0000967">
    <property type="term" value="P:rRNA 5'-end processing"/>
    <property type="evidence" value="ECO:0007669"/>
    <property type="project" value="UniProtKB-UniRule"/>
</dbReference>
<dbReference type="InterPro" id="IPR005227">
    <property type="entry name" value="YqgF"/>
</dbReference>
<dbReference type="HAMAP" id="MF_00651">
    <property type="entry name" value="Nuclease_YqgF"/>
    <property type="match status" value="1"/>
</dbReference>